<dbReference type="OrthoDB" id="3238779at2"/>
<proteinExistence type="predicted"/>
<evidence type="ECO:0000313" key="1">
    <source>
        <dbReference type="EMBL" id="KUM89735.1"/>
    </source>
</evidence>
<dbReference type="RefSeq" id="WP_067009960.1">
    <property type="nucleotide sequence ID" value="NZ_BNDU01000008.1"/>
</dbReference>
<evidence type="ECO:0008006" key="3">
    <source>
        <dbReference type="Google" id="ProtNLM"/>
    </source>
</evidence>
<reference evidence="1 2" key="1">
    <citation type="submission" date="2015-10" db="EMBL/GenBank/DDBJ databases">
        <title>Draft genome sequence of Streptomyces cellostaticus DSM 40189, type strain for the species Streptomyces cellostaticus.</title>
        <authorList>
            <person name="Ruckert C."/>
            <person name="Winkler A."/>
            <person name="Kalinowski J."/>
            <person name="Kampfer P."/>
            <person name="Glaeser S."/>
        </authorList>
    </citation>
    <scope>NUCLEOTIDE SEQUENCE [LARGE SCALE GENOMIC DNA]</scope>
    <source>
        <strain evidence="1 2">DSM 40189</strain>
    </source>
</reference>
<dbReference type="EMBL" id="LMWL01000090">
    <property type="protein sequence ID" value="KUM89735.1"/>
    <property type="molecule type" value="Genomic_DNA"/>
</dbReference>
<evidence type="ECO:0000313" key="2">
    <source>
        <dbReference type="Proteomes" id="UP000054241"/>
    </source>
</evidence>
<keyword evidence="2" id="KW-1185">Reference proteome</keyword>
<protein>
    <recommendedName>
        <fullName evidence="3">Transposase</fullName>
    </recommendedName>
</protein>
<dbReference type="Proteomes" id="UP000054241">
    <property type="component" value="Unassembled WGS sequence"/>
</dbReference>
<accession>A0A117PSQ5</accession>
<sequence>MPRLHHPSETFTAAAWLREHPGAEVVCRDRGRRLDRKRVRRFKTTPLDELLASARDFGVHKAGLPEPFKAYLNSRFTAGCTRGTQVFRETRERGCTGNVNRIKTIKRAMYGRASFRLLRIRILTRP</sequence>
<dbReference type="AlphaFoldDB" id="A0A117PSQ5"/>
<name>A0A117PSQ5_9ACTN</name>
<comment type="caution">
    <text evidence="1">The sequence shown here is derived from an EMBL/GenBank/DDBJ whole genome shotgun (WGS) entry which is preliminary data.</text>
</comment>
<organism evidence="1 2">
    <name type="scientific">Streptomyces cellostaticus</name>
    <dbReference type="NCBI Taxonomy" id="67285"/>
    <lineage>
        <taxon>Bacteria</taxon>
        <taxon>Bacillati</taxon>
        <taxon>Actinomycetota</taxon>
        <taxon>Actinomycetes</taxon>
        <taxon>Kitasatosporales</taxon>
        <taxon>Streptomycetaceae</taxon>
        <taxon>Streptomyces</taxon>
    </lineage>
</organism>
<gene>
    <name evidence="1" type="ORF">AQI88_39430</name>
</gene>